<organism evidence="1 2">
    <name type="scientific">Pseudomonas syringae pv. maculicola</name>
    <dbReference type="NCBI Taxonomy" id="59511"/>
    <lineage>
        <taxon>Bacteria</taxon>
        <taxon>Pseudomonadati</taxon>
        <taxon>Pseudomonadota</taxon>
        <taxon>Gammaproteobacteria</taxon>
        <taxon>Pseudomonadales</taxon>
        <taxon>Pseudomonadaceae</taxon>
        <taxon>Pseudomonas</taxon>
    </lineage>
</organism>
<comment type="caution">
    <text evidence="1">The sequence shown here is derived from an EMBL/GenBank/DDBJ whole genome shotgun (WGS) entry which is preliminary data.</text>
</comment>
<gene>
    <name evidence="1" type="ORF">APX70_00839</name>
</gene>
<accession>A0A3M2X847</accession>
<name>A0A3M2X847_PSEYM</name>
<evidence type="ECO:0000313" key="1">
    <source>
        <dbReference type="EMBL" id="RML59964.1"/>
    </source>
</evidence>
<dbReference type="EMBL" id="RBNL01003021">
    <property type="protein sequence ID" value="RML59964.1"/>
    <property type="molecule type" value="Genomic_DNA"/>
</dbReference>
<protein>
    <submittedName>
        <fullName evidence="1">Plasmid replication-like protein</fullName>
    </submittedName>
</protein>
<sequence>METVRISILSHCMFGAGRLGLASPHRPQQKKRGQLRAALQEISEQTRSLHGGYGWSVDQMSSGLVLVSRPKRVPLIEQRSGGNRQ</sequence>
<dbReference type="AlphaFoldDB" id="A0A3M2X847"/>
<dbReference type="Proteomes" id="UP000282378">
    <property type="component" value="Unassembled WGS sequence"/>
</dbReference>
<proteinExistence type="predicted"/>
<evidence type="ECO:0000313" key="2">
    <source>
        <dbReference type="Proteomes" id="UP000282378"/>
    </source>
</evidence>
<reference evidence="1 2" key="1">
    <citation type="submission" date="2018-08" db="EMBL/GenBank/DDBJ databases">
        <title>Recombination of ecologically and evolutionarily significant loci maintains genetic cohesion in the Pseudomonas syringae species complex.</title>
        <authorList>
            <person name="Dillon M."/>
            <person name="Thakur S."/>
            <person name="Almeida R.N.D."/>
            <person name="Weir B.S."/>
            <person name="Guttman D.S."/>
        </authorList>
    </citation>
    <scope>NUCLEOTIDE SEQUENCE [LARGE SCALE GENOMIC DNA]</scope>
    <source>
        <strain evidence="1 2">88_10</strain>
    </source>
</reference>